<dbReference type="InterPro" id="IPR019410">
    <property type="entry name" value="Methyltransf_16"/>
</dbReference>
<evidence type="ECO:0000313" key="2">
    <source>
        <dbReference type="Proteomes" id="UP000237631"/>
    </source>
</evidence>
<dbReference type="EMBL" id="PNEN01000489">
    <property type="protein sequence ID" value="PPJ57596.1"/>
    <property type="molecule type" value="Genomic_DNA"/>
</dbReference>
<dbReference type="InterPro" id="IPR029063">
    <property type="entry name" value="SAM-dependent_MTases_sf"/>
</dbReference>
<name>A0A2S6CD03_9PEZI</name>
<dbReference type="Pfam" id="PF10294">
    <property type="entry name" value="Methyltransf_16"/>
    <property type="match status" value="1"/>
</dbReference>
<proteinExistence type="predicted"/>
<organism evidence="1 2">
    <name type="scientific">Cercospora berteroae</name>
    <dbReference type="NCBI Taxonomy" id="357750"/>
    <lineage>
        <taxon>Eukaryota</taxon>
        <taxon>Fungi</taxon>
        <taxon>Dikarya</taxon>
        <taxon>Ascomycota</taxon>
        <taxon>Pezizomycotina</taxon>
        <taxon>Dothideomycetes</taxon>
        <taxon>Dothideomycetidae</taxon>
        <taxon>Mycosphaerellales</taxon>
        <taxon>Mycosphaerellaceae</taxon>
        <taxon>Cercospora</taxon>
    </lineage>
</organism>
<keyword evidence="2" id="KW-1185">Reference proteome</keyword>
<dbReference type="GO" id="GO:0032991">
    <property type="term" value="C:protein-containing complex"/>
    <property type="evidence" value="ECO:0007669"/>
    <property type="project" value="TreeGrafter"/>
</dbReference>
<reference evidence="2" key="1">
    <citation type="journal article" date="2017" name="bioRxiv">
        <title>Conservation of a gene cluster reveals novel cercosporin biosynthetic mechanisms and extends production to the genus Colletotrichum.</title>
        <authorList>
            <person name="de Jonge R."/>
            <person name="Ebert M.K."/>
            <person name="Huitt-Roehl C.R."/>
            <person name="Pal P."/>
            <person name="Suttle J.C."/>
            <person name="Spanner R.E."/>
            <person name="Neubauer J.D."/>
            <person name="Jurick W.M.II."/>
            <person name="Stott K.A."/>
            <person name="Secor G.A."/>
            <person name="Thomma B.P.H.J."/>
            <person name="Van de Peer Y."/>
            <person name="Townsend C.A."/>
            <person name="Bolton M.D."/>
        </authorList>
    </citation>
    <scope>NUCLEOTIDE SEQUENCE [LARGE SCALE GENOMIC DNA]</scope>
    <source>
        <strain evidence="2">CBS538.71</strain>
    </source>
</reference>
<dbReference type="AlphaFoldDB" id="A0A2S6CD03"/>
<dbReference type="PANTHER" id="PTHR14614">
    <property type="entry name" value="HEPATOCELLULAR CARCINOMA-ASSOCIATED ANTIGEN"/>
    <property type="match status" value="1"/>
</dbReference>
<dbReference type="GO" id="GO:0008757">
    <property type="term" value="F:S-adenosylmethionine-dependent methyltransferase activity"/>
    <property type="evidence" value="ECO:0007669"/>
    <property type="project" value="UniProtKB-ARBA"/>
</dbReference>
<dbReference type="OrthoDB" id="2529286at2759"/>
<protein>
    <submittedName>
        <fullName evidence="1">Uncharacterized protein</fullName>
    </submittedName>
</protein>
<dbReference type="STRING" id="357750.A0A2S6CD03"/>
<dbReference type="PANTHER" id="PTHR14614:SF109">
    <property type="entry name" value="RIBOSOMAL LYSINE N-METHYLTRANSFERASE 5"/>
    <property type="match status" value="1"/>
</dbReference>
<sequence>MFNRSAEAHSAAAIFDKTAKATTASLTGAQHVVAGIMDALVAQLGDEVQDVDEGEQRSIVLIMPGVSEARASKNVGPRLQHMVMDLGMLNPKATVLDIAIAGRDFEITQSPGLLQSSRDGGTTGAAVWQSTLRCSEWLASPTNFLYTSGILSSGSLVLELGAGISGILPCILASHVKKVVATDQPYTLRALQSNIELNARSNRTTNNVKNYNIEVCPLDWEKDDVAGFLHAHGFQGGLDVILACDCIYNYALIEPFVQTCADLCRSRHRDDDNHTINRPTICVVVQQLRQAEVFEQWMSAFHKLFRSWRVPSDLLPRDLREDSGFAVHVGILRSR</sequence>
<dbReference type="Proteomes" id="UP000237631">
    <property type="component" value="Unassembled WGS sequence"/>
</dbReference>
<comment type="caution">
    <text evidence="1">The sequence shown here is derived from an EMBL/GenBank/DDBJ whole genome shotgun (WGS) entry which is preliminary data.</text>
</comment>
<dbReference type="GO" id="GO:0005829">
    <property type="term" value="C:cytosol"/>
    <property type="evidence" value="ECO:0007669"/>
    <property type="project" value="TreeGrafter"/>
</dbReference>
<dbReference type="SUPFAM" id="SSF53335">
    <property type="entry name" value="S-adenosyl-L-methionine-dependent methyltransferases"/>
    <property type="match status" value="1"/>
</dbReference>
<accession>A0A2S6CD03</accession>
<dbReference type="Gene3D" id="3.40.50.150">
    <property type="entry name" value="Vaccinia Virus protein VP39"/>
    <property type="match status" value="1"/>
</dbReference>
<gene>
    <name evidence="1" type="ORF">CBER1_04808</name>
</gene>
<evidence type="ECO:0000313" key="1">
    <source>
        <dbReference type="EMBL" id="PPJ57596.1"/>
    </source>
</evidence>